<dbReference type="AlphaFoldDB" id="A0A1I2E2G3"/>
<evidence type="ECO:0000313" key="1">
    <source>
        <dbReference type="EMBL" id="SFE86741.1"/>
    </source>
</evidence>
<dbReference type="STRING" id="1045775.SAMN05216378_4390"/>
<protein>
    <submittedName>
        <fullName evidence="1">Putative PD-(D/E)XK family member</fullName>
    </submittedName>
</protein>
<dbReference type="InterPro" id="IPR025534">
    <property type="entry name" value="DUF4420"/>
</dbReference>
<name>A0A1I2E2G3_9BACL</name>
<gene>
    <name evidence="1" type="ORF">SAMN05216378_4390</name>
</gene>
<organism evidence="1 2">
    <name type="scientific">Paenibacillus catalpae</name>
    <dbReference type="NCBI Taxonomy" id="1045775"/>
    <lineage>
        <taxon>Bacteria</taxon>
        <taxon>Bacillati</taxon>
        <taxon>Bacillota</taxon>
        <taxon>Bacilli</taxon>
        <taxon>Bacillales</taxon>
        <taxon>Paenibacillaceae</taxon>
        <taxon>Paenibacillus</taxon>
    </lineage>
</organism>
<proteinExistence type="predicted"/>
<sequence length="305" mass="34729">MSLDIELKILFAQNAKNNALKVTSLPDAYEAWVIQYNDEYGVAIEVDPELKVNEGFASAYLRTTFMTLQNKSMNALLLTCRITELRMEFASICSQFLDPGIKGEARTELKADPLKWWKRWSQLLGNNLYMKQAYSVLGELCAVRYLLQQGKKVHWAGASGGTRDIEVQNENQDIEVKSTLIRYGETITISGQFQLRLIPDRELYLIFCRFEPSEAGESIETLVNDLKLLGYPEDTLERELEKCGLKAGSAARMETYSLLEKRKYHVDDAFPRITEQSFINGKYPDSISQISYSINLAGVTFEQLV</sequence>
<keyword evidence="2" id="KW-1185">Reference proteome</keyword>
<dbReference type="EMBL" id="FOMT01000004">
    <property type="protein sequence ID" value="SFE86741.1"/>
    <property type="molecule type" value="Genomic_DNA"/>
</dbReference>
<evidence type="ECO:0000313" key="2">
    <source>
        <dbReference type="Proteomes" id="UP000198855"/>
    </source>
</evidence>
<dbReference type="Proteomes" id="UP000198855">
    <property type="component" value="Unassembled WGS sequence"/>
</dbReference>
<accession>A0A1I2E2G3</accession>
<reference evidence="2" key="1">
    <citation type="submission" date="2016-10" db="EMBL/GenBank/DDBJ databases">
        <authorList>
            <person name="Varghese N."/>
            <person name="Submissions S."/>
        </authorList>
    </citation>
    <scope>NUCLEOTIDE SEQUENCE [LARGE SCALE GENOMIC DNA]</scope>
    <source>
        <strain evidence="2">CGMCC 1.10784</strain>
    </source>
</reference>
<dbReference type="OrthoDB" id="2808696at2"/>
<dbReference type="Pfam" id="PF14390">
    <property type="entry name" value="DUF4420"/>
    <property type="match status" value="1"/>
</dbReference>